<accession>A0A7K3M7S7</accession>
<evidence type="ECO:0000256" key="5">
    <source>
        <dbReference type="ARBA" id="ARBA00022741"/>
    </source>
</evidence>
<dbReference type="GO" id="GO:0005524">
    <property type="term" value="F:ATP binding"/>
    <property type="evidence" value="ECO:0007669"/>
    <property type="project" value="UniProtKB-KW"/>
</dbReference>
<dbReference type="SUPFAM" id="SSF52540">
    <property type="entry name" value="P-loop containing nucleoside triphosphate hydrolases"/>
    <property type="match status" value="1"/>
</dbReference>
<dbReference type="InterPro" id="IPR003593">
    <property type="entry name" value="AAA+_ATPase"/>
</dbReference>
<dbReference type="CDD" id="cd03257">
    <property type="entry name" value="ABC_NikE_OppD_transporters"/>
    <property type="match status" value="1"/>
</dbReference>
<dbReference type="InterPro" id="IPR003439">
    <property type="entry name" value="ABC_transporter-like_ATP-bd"/>
</dbReference>
<dbReference type="InterPro" id="IPR027417">
    <property type="entry name" value="P-loop_NTPase"/>
</dbReference>
<keyword evidence="7" id="KW-0472">Membrane</keyword>
<dbReference type="InterPro" id="IPR013563">
    <property type="entry name" value="Oligopep_ABC_C"/>
</dbReference>
<protein>
    <submittedName>
        <fullName evidence="9">ATP-binding cassette domain-containing protein</fullName>
    </submittedName>
</protein>
<dbReference type="NCBIfam" id="TIGR01727">
    <property type="entry name" value="oligo_HPY"/>
    <property type="match status" value="1"/>
</dbReference>
<dbReference type="PROSITE" id="PS50893">
    <property type="entry name" value="ABC_TRANSPORTER_2"/>
    <property type="match status" value="1"/>
</dbReference>
<evidence type="ECO:0000256" key="6">
    <source>
        <dbReference type="ARBA" id="ARBA00022840"/>
    </source>
</evidence>
<dbReference type="InterPro" id="IPR050388">
    <property type="entry name" value="ABC_Ni/Peptide_Import"/>
</dbReference>
<dbReference type="InterPro" id="IPR017871">
    <property type="entry name" value="ABC_transporter-like_CS"/>
</dbReference>
<dbReference type="PANTHER" id="PTHR43297:SF2">
    <property type="entry name" value="DIPEPTIDE TRANSPORT ATP-BINDING PROTEIN DPPD"/>
    <property type="match status" value="1"/>
</dbReference>
<evidence type="ECO:0000256" key="2">
    <source>
        <dbReference type="ARBA" id="ARBA00005417"/>
    </source>
</evidence>
<evidence type="ECO:0000256" key="1">
    <source>
        <dbReference type="ARBA" id="ARBA00004202"/>
    </source>
</evidence>
<dbReference type="GO" id="GO:0015833">
    <property type="term" value="P:peptide transport"/>
    <property type="evidence" value="ECO:0007669"/>
    <property type="project" value="InterPro"/>
</dbReference>
<gene>
    <name evidence="9" type="ORF">F7O44_20080</name>
</gene>
<evidence type="ECO:0000313" key="10">
    <source>
        <dbReference type="Proteomes" id="UP000460435"/>
    </source>
</evidence>
<dbReference type="EMBL" id="WLZY01000007">
    <property type="protein sequence ID" value="NDL59373.1"/>
    <property type="molecule type" value="Genomic_DNA"/>
</dbReference>
<dbReference type="PANTHER" id="PTHR43297">
    <property type="entry name" value="OLIGOPEPTIDE TRANSPORT ATP-BINDING PROTEIN APPD"/>
    <property type="match status" value="1"/>
</dbReference>
<dbReference type="RefSeq" id="WP_162452067.1">
    <property type="nucleotide sequence ID" value="NZ_WLZY01000007.1"/>
</dbReference>
<dbReference type="GO" id="GO:0016887">
    <property type="term" value="F:ATP hydrolysis activity"/>
    <property type="evidence" value="ECO:0007669"/>
    <property type="project" value="InterPro"/>
</dbReference>
<evidence type="ECO:0000256" key="3">
    <source>
        <dbReference type="ARBA" id="ARBA00022448"/>
    </source>
</evidence>
<comment type="subcellular location">
    <subcellularLocation>
        <location evidence="1">Cell membrane</location>
        <topology evidence="1">Peripheral membrane protein</topology>
    </subcellularLocation>
</comment>
<keyword evidence="6 9" id="KW-0067">ATP-binding</keyword>
<evidence type="ECO:0000259" key="8">
    <source>
        <dbReference type="PROSITE" id="PS50893"/>
    </source>
</evidence>
<feature type="domain" description="ABC transporter" evidence="8">
    <location>
        <begin position="24"/>
        <end position="272"/>
    </location>
</feature>
<dbReference type="Gene3D" id="3.40.50.300">
    <property type="entry name" value="P-loop containing nucleotide triphosphate hydrolases"/>
    <property type="match status" value="1"/>
</dbReference>
<reference evidence="9 10" key="1">
    <citation type="submission" date="2019-11" db="EMBL/GenBank/DDBJ databases">
        <authorList>
            <person name="Li X.-J."/>
            <person name="Feng X.-M."/>
        </authorList>
    </citation>
    <scope>NUCLEOTIDE SEQUENCE [LARGE SCALE GENOMIC DNA]</scope>
    <source>
        <strain evidence="9 10">XMNu-373</strain>
    </source>
</reference>
<dbReference type="AlphaFoldDB" id="A0A7K3M7S7"/>
<keyword evidence="3" id="KW-0813">Transport</keyword>
<dbReference type="Proteomes" id="UP000460435">
    <property type="component" value="Unassembled WGS sequence"/>
</dbReference>
<dbReference type="PROSITE" id="PS00211">
    <property type="entry name" value="ABC_TRANSPORTER_1"/>
    <property type="match status" value="1"/>
</dbReference>
<proteinExistence type="inferred from homology"/>
<name>A0A7K3M7S7_9ACTN</name>
<comment type="similarity">
    <text evidence="2">Belongs to the ABC transporter superfamily.</text>
</comment>
<dbReference type="FunFam" id="3.40.50.300:FF:000016">
    <property type="entry name" value="Oligopeptide ABC transporter ATP-binding component"/>
    <property type="match status" value="1"/>
</dbReference>
<dbReference type="Pfam" id="PF08352">
    <property type="entry name" value="oligo_HPY"/>
    <property type="match status" value="1"/>
</dbReference>
<organism evidence="9 10">
    <name type="scientific">Phytoactinopolyspora mesophila</name>
    <dbReference type="NCBI Taxonomy" id="2650750"/>
    <lineage>
        <taxon>Bacteria</taxon>
        <taxon>Bacillati</taxon>
        <taxon>Actinomycetota</taxon>
        <taxon>Actinomycetes</taxon>
        <taxon>Jiangellales</taxon>
        <taxon>Jiangellaceae</taxon>
        <taxon>Phytoactinopolyspora</taxon>
    </lineage>
</organism>
<keyword evidence="4" id="KW-1003">Cell membrane</keyword>
<dbReference type="Pfam" id="PF00005">
    <property type="entry name" value="ABC_tran"/>
    <property type="match status" value="1"/>
</dbReference>
<keyword evidence="5" id="KW-0547">Nucleotide-binding</keyword>
<keyword evidence="10" id="KW-1185">Reference proteome</keyword>
<dbReference type="GO" id="GO:0005886">
    <property type="term" value="C:plasma membrane"/>
    <property type="evidence" value="ECO:0007669"/>
    <property type="project" value="UniProtKB-SubCell"/>
</dbReference>
<evidence type="ECO:0000256" key="4">
    <source>
        <dbReference type="ARBA" id="ARBA00022475"/>
    </source>
</evidence>
<comment type="caution">
    <text evidence="9">The sequence shown here is derived from an EMBL/GenBank/DDBJ whole genome shotgun (WGS) entry which is preliminary data.</text>
</comment>
<sequence length="357" mass="38290">MTGPATGVPATDHPPARIAPVLSVRGLNTEFATERGRVHAVRGVGFTLQRGERLGVVGESGSGKSALALSILGLIEPPGNVVDGHVWLNGRDLRTLTERQLNRVRGQEISVVFQDPLTALNPVRRIGPQIAEVITMHSDVTRADARRRAIDLLTDVDLPRPEQAYRAYPHQLSGGMRQRVMIAVALANSPDVLIADEPTTALDVTTQGQIMRLIDRVVAERHTAVILITHNVDLVADFCDTIQVMYAGQVVERGRCADVLNAPAHPYTAALLASVPSLEADRAAPLPTLDGLPPDLSIEAAGCALAPRCPLSAGRSECHTVSPPVVEVSGDRTWISRCHFASEQHSISRNQHAEVSG</sequence>
<evidence type="ECO:0000256" key="7">
    <source>
        <dbReference type="ARBA" id="ARBA00023136"/>
    </source>
</evidence>
<evidence type="ECO:0000313" key="9">
    <source>
        <dbReference type="EMBL" id="NDL59373.1"/>
    </source>
</evidence>
<dbReference type="SMART" id="SM00382">
    <property type="entry name" value="AAA"/>
    <property type="match status" value="1"/>
</dbReference>